<keyword evidence="2" id="KW-1185">Reference proteome</keyword>
<gene>
    <name evidence="1" type="ORF">A9Q02_13210</name>
</gene>
<dbReference type="EMBL" id="LYXE01000080">
    <property type="protein sequence ID" value="PDV99168.1"/>
    <property type="molecule type" value="Genomic_DNA"/>
</dbReference>
<organism evidence="1 2">
    <name type="scientific">Candidatus Chloroploca asiatica</name>
    <dbReference type="NCBI Taxonomy" id="1506545"/>
    <lineage>
        <taxon>Bacteria</taxon>
        <taxon>Bacillati</taxon>
        <taxon>Chloroflexota</taxon>
        <taxon>Chloroflexia</taxon>
        <taxon>Chloroflexales</taxon>
        <taxon>Chloroflexineae</taxon>
        <taxon>Oscillochloridaceae</taxon>
        <taxon>Candidatus Chloroploca</taxon>
    </lineage>
</organism>
<dbReference type="Proteomes" id="UP000220922">
    <property type="component" value="Unassembled WGS sequence"/>
</dbReference>
<evidence type="ECO:0000313" key="1">
    <source>
        <dbReference type="EMBL" id="PDV99168.1"/>
    </source>
</evidence>
<protein>
    <submittedName>
        <fullName evidence="1">Uncharacterized protein</fullName>
    </submittedName>
</protein>
<comment type="caution">
    <text evidence="1">The sequence shown here is derived from an EMBL/GenBank/DDBJ whole genome shotgun (WGS) entry which is preliminary data.</text>
</comment>
<reference evidence="1 2" key="1">
    <citation type="submission" date="2016-05" db="EMBL/GenBank/DDBJ databases">
        <authorList>
            <person name="Lavstsen T."/>
            <person name="Jespersen J.S."/>
        </authorList>
    </citation>
    <scope>NUCLEOTIDE SEQUENCE [LARGE SCALE GENOMIC DNA]</scope>
    <source>
        <strain evidence="1 2">B7-9</strain>
    </source>
</reference>
<dbReference type="OrthoDB" id="9782445at2"/>
<dbReference type="RefSeq" id="WP_097652303.1">
    <property type="nucleotide sequence ID" value="NZ_LYXE01000080.1"/>
</dbReference>
<evidence type="ECO:0000313" key="2">
    <source>
        <dbReference type="Proteomes" id="UP000220922"/>
    </source>
</evidence>
<proteinExistence type="predicted"/>
<name>A0A2H3KM76_9CHLR</name>
<sequence>MTDTTLLGLLTHDDKAAALAAAIDALRSGAEHPDVYRADPASFAQVPGSPMAYWVVRSKLEWSTPGQR</sequence>
<dbReference type="AlphaFoldDB" id="A0A2H3KM76"/>
<accession>A0A2H3KM76</accession>